<gene>
    <name evidence="2" type="ORF">GCM10007874_08840</name>
</gene>
<keyword evidence="3" id="KW-1185">Reference proteome</keyword>
<dbReference type="Proteomes" id="UP001156882">
    <property type="component" value="Unassembled WGS sequence"/>
</dbReference>
<evidence type="ECO:0000313" key="3">
    <source>
        <dbReference type="Proteomes" id="UP001156882"/>
    </source>
</evidence>
<protein>
    <recommendedName>
        <fullName evidence="1">Ribbon-helix-helix protein CopG domain-containing protein</fullName>
    </recommendedName>
</protein>
<dbReference type="Pfam" id="PF01402">
    <property type="entry name" value="RHH_1"/>
    <property type="match status" value="1"/>
</dbReference>
<dbReference type="CDD" id="cd22233">
    <property type="entry name" value="RHH_CopAso-like"/>
    <property type="match status" value="1"/>
</dbReference>
<organism evidence="2 3">
    <name type="scientific">Labrys miyagiensis</name>
    <dbReference type="NCBI Taxonomy" id="346912"/>
    <lineage>
        <taxon>Bacteria</taxon>
        <taxon>Pseudomonadati</taxon>
        <taxon>Pseudomonadota</taxon>
        <taxon>Alphaproteobacteria</taxon>
        <taxon>Hyphomicrobiales</taxon>
        <taxon>Xanthobacteraceae</taxon>
        <taxon>Labrys</taxon>
    </lineage>
</organism>
<evidence type="ECO:0000259" key="1">
    <source>
        <dbReference type="Pfam" id="PF01402"/>
    </source>
</evidence>
<dbReference type="PANTHER" id="PTHR40688">
    <property type="match status" value="1"/>
</dbReference>
<dbReference type="InterPro" id="IPR052991">
    <property type="entry name" value="Non-func_TypeII_TA_Antitoxin"/>
</dbReference>
<name>A0ABQ6CBW2_9HYPH</name>
<proteinExistence type="predicted"/>
<dbReference type="RefSeq" id="WP_284310703.1">
    <property type="nucleotide sequence ID" value="NZ_BSPC01000007.1"/>
</dbReference>
<feature type="domain" description="Ribbon-helix-helix protein CopG" evidence="1">
    <location>
        <begin position="8"/>
        <end position="45"/>
    </location>
</feature>
<comment type="caution">
    <text evidence="2">The sequence shown here is derived from an EMBL/GenBank/DDBJ whole genome shotgun (WGS) entry which is preliminary data.</text>
</comment>
<reference evidence="3" key="1">
    <citation type="journal article" date="2019" name="Int. J. Syst. Evol. Microbiol.">
        <title>The Global Catalogue of Microorganisms (GCM) 10K type strain sequencing project: providing services to taxonomists for standard genome sequencing and annotation.</title>
        <authorList>
            <consortium name="The Broad Institute Genomics Platform"/>
            <consortium name="The Broad Institute Genome Sequencing Center for Infectious Disease"/>
            <person name="Wu L."/>
            <person name="Ma J."/>
        </authorList>
    </citation>
    <scope>NUCLEOTIDE SEQUENCE [LARGE SCALE GENOMIC DNA]</scope>
    <source>
        <strain evidence="3">NBRC 101365</strain>
    </source>
</reference>
<dbReference type="EMBL" id="BSPC01000007">
    <property type="protein sequence ID" value="GLS17868.1"/>
    <property type="molecule type" value="Genomic_DNA"/>
</dbReference>
<dbReference type="PANTHER" id="PTHR40688:SF2">
    <property type="entry name" value="RIBBON-HELIX-HELIX PROTEIN COPG DOMAIN-CONTAINING PROTEIN"/>
    <property type="match status" value="1"/>
</dbReference>
<dbReference type="SUPFAM" id="SSF47598">
    <property type="entry name" value="Ribbon-helix-helix"/>
    <property type="match status" value="1"/>
</dbReference>
<sequence>MPSKADTFSIRLPDDLKRDVARLATATRRSRAFIVKEAVAAYVEDQRDYLAALDEAAEEADKGIFVSEDRALSWLRSLGTEDEKPLPEADIGPDART</sequence>
<evidence type="ECO:0000313" key="2">
    <source>
        <dbReference type="EMBL" id="GLS17868.1"/>
    </source>
</evidence>
<dbReference type="InterPro" id="IPR002145">
    <property type="entry name" value="CopG"/>
</dbReference>
<accession>A0ABQ6CBW2</accession>
<dbReference type="InterPro" id="IPR010985">
    <property type="entry name" value="Ribbon_hlx_hlx"/>
</dbReference>